<evidence type="ECO:0000256" key="1">
    <source>
        <dbReference type="ARBA" id="ARBA00006019"/>
    </source>
</evidence>
<dbReference type="Pfam" id="PF00642">
    <property type="entry name" value="zf-CCCH"/>
    <property type="match status" value="1"/>
</dbReference>
<dbReference type="GO" id="GO:0008270">
    <property type="term" value="F:zinc ion binding"/>
    <property type="evidence" value="ECO:0007669"/>
    <property type="project" value="UniProtKB-KW"/>
</dbReference>
<keyword evidence="6" id="KW-1185">Reference proteome</keyword>
<accession>A0A4S4EMT6</accession>
<organism evidence="5 6">
    <name type="scientific">Camellia sinensis var. sinensis</name>
    <name type="common">China tea</name>
    <dbReference type="NCBI Taxonomy" id="542762"/>
    <lineage>
        <taxon>Eukaryota</taxon>
        <taxon>Viridiplantae</taxon>
        <taxon>Streptophyta</taxon>
        <taxon>Embryophyta</taxon>
        <taxon>Tracheophyta</taxon>
        <taxon>Spermatophyta</taxon>
        <taxon>Magnoliopsida</taxon>
        <taxon>eudicotyledons</taxon>
        <taxon>Gunneridae</taxon>
        <taxon>Pentapetalae</taxon>
        <taxon>asterids</taxon>
        <taxon>Ericales</taxon>
        <taxon>Theaceae</taxon>
        <taxon>Camellia</taxon>
    </lineage>
</organism>
<protein>
    <recommendedName>
        <fullName evidence="4">C3H1-type domain-containing protein</fullName>
    </recommendedName>
</protein>
<name>A0A4S4EMT6_CAMSN</name>
<dbReference type="InterPro" id="IPR045093">
    <property type="entry name" value="Cullin"/>
</dbReference>
<evidence type="ECO:0000313" key="6">
    <source>
        <dbReference type="Proteomes" id="UP000306102"/>
    </source>
</evidence>
<dbReference type="EMBL" id="SDRB02003302">
    <property type="protein sequence ID" value="THG17971.1"/>
    <property type="molecule type" value="Genomic_DNA"/>
</dbReference>
<proteinExistence type="inferred from homology"/>
<dbReference type="AlphaFoldDB" id="A0A4S4EMT6"/>
<dbReference type="Pfam" id="PF00888">
    <property type="entry name" value="Cullin"/>
    <property type="match status" value="1"/>
</dbReference>
<evidence type="ECO:0000256" key="3">
    <source>
        <dbReference type="SAM" id="MobiDB-lite"/>
    </source>
</evidence>
<feature type="region of interest" description="Disordered" evidence="3">
    <location>
        <begin position="197"/>
        <end position="301"/>
    </location>
</feature>
<keyword evidence="2" id="KW-0863">Zinc-finger</keyword>
<feature type="domain" description="C3H1-type" evidence="4">
    <location>
        <begin position="164"/>
        <end position="191"/>
    </location>
</feature>
<sequence length="301" mass="34884">MHLLEILCCPNGIYTAQGLYLILQCEWLMYRGLKVQHELLSVYATQLLENEHSGCHALLRDDKVEDLSRMYRLFSKIPRGLDPVSSIFKQHVTAEGTALVKQAEDAASNKKLCTPRLMSEFSLTSFTKIAGLAWSSREPWIFASLSYDGRDRKLLFLLYVPKADFREATCRQYEENACNRGGYCNFMHLKRIGSYDERPHGGCGHSRRYDDEDYYHESRSKRNRTTSPGHRRGRSRSPGGRRNRSPVREGSEERHAKIGQWNREKEQSEKANKDNTYGSNNNNESNEDQYYGNQQRRGYGY</sequence>
<dbReference type="GO" id="GO:0031625">
    <property type="term" value="F:ubiquitin protein ligase binding"/>
    <property type="evidence" value="ECO:0007669"/>
    <property type="project" value="InterPro"/>
</dbReference>
<keyword evidence="2" id="KW-0479">Metal-binding</keyword>
<dbReference type="PROSITE" id="PS50103">
    <property type="entry name" value="ZF_C3H1"/>
    <property type="match status" value="1"/>
</dbReference>
<comment type="caution">
    <text evidence="5">The sequence shown here is derived from an EMBL/GenBank/DDBJ whole genome shotgun (WGS) entry which is preliminary data.</text>
</comment>
<feature type="compositionally biased region" description="Low complexity" evidence="3">
    <location>
        <begin position="279"/>
        <end position="301"/>
    </location>
</feature>
<feature type="zinc finger region" description="C3H1-type" evidence="2">
    <location>
        <begin position="164"/>
        <end position="191"/>
    </location>
</feature>
<gene>
    <name evidence="5" type="ORF">TEA_021236</name>
</gene>
<keyword evidence="2" id="KW-0862">Zinc</keyword>
<feature type="compositionally biased region" description="Basic and acidic residues" evidence="3">
    <location>
        <begin position="246"/>
        <end position="273"/>
    </location>
</feature>
<dbReference type="SUPFAM" id="SSF74788">
    <property type="entry name" value="Cullin repeat-like"/>
    <property type="match status" value="1"/>
</dbReference>
<evidence type="ECO:0000256" key="2">
    <source>
        <dbReference type="PROSITE-ProRule" id="PRU00723"/>
    </source>
</evidence>
<dbReference type="InterPro" id="IPR000571">
    <property type="entry name" value="Znf_CCCH"/>
</dbReference>
<dbReference type="InterPro" id="IPR001373">
    <property type="entry name" value="Cullin_N"/>
</dbReference>
<evidence type="ECO:0000259" key="4">
    <source>
        <dbReference type="PROSITE" id="PS50103"/>
    </source>
</evidence>
<dbReference type="GO" id="GO:0006511">
    <property type="term" value="P:ubiquitin-dependent protein catabolic process"/>
    <property type="evidence" value="ECO:0007669"/>
    <property type="project" value="InterPro"/>
</dbReference>
<dbReference type="Proteomes" id="UP000306102">
    <property type="component" value="Unassembled WGS sequence"/>
</dbReference>
<dbReference type="PANTHER" id="PTHR11932">
    <property type="entry name" value="CULLIN"/>
    <property type="match status" value="1"/>
</dbReference>
<comment type="similarity">
    <text evidence="1">Belongs to the cullin family.</text>
</comment>
<feature type="compositionally biased region" description="Basic residues" evidence="3">
    <location>
        <begin position="221"/>
        <end position="245"/>
    </location>
</feature>
<dbReference type="InterPro" id="IPR016159">
    <property type="entry name" value="Cullin_repeat-like_dom_sf"/>
</dbReference>
<evidence type="ECO:0000313" key="5">
    <source>
        <dbReference type="EMBL" id="THG17971.1"/>
    </source>
</evidence>
<feature type="compositionally biased region" description="Basic and acidic residues" evidence="3">
    <location>
        <begin position="207"/>
        <end position="220"/>
    </location>
</feature>
<reference evidence="5 6" key="1">
    <citation type="journal article" date="2018" name="Proc. Natl. Acad. Sci. U.S.A.">
        <title>Draft genome sequence of Camellia sinensis var. sinensis provides insights into the evolution of the tea genome and tea quality.</title>
        <authorList>
            <person name="Wei C."/>
            <person name="Yang H."/>
            <person name="Wang S."/>
            <person name="Zhao J."/>
            <person name="Liu C."/>
            <person name="Gao L."/>
            <person name="Xia E."/>
            <person name="Lu Y."/>
            <person name="Tai Y."/>
            <person name="She G."/>
            <person name="Sun J."/>
            <person name="Cao H."/>
            <person name="Tong W."/>
            <person name="Gao Q."/>
            <person name="Li Y."/>
            <person name="Deng W."/>
            <person name="Jiang X."/>
            <person name="Wang W."/>
            <person name="Chen Q."/>
            <person name="Zhang S."/>
            <person name="Li H."/>
            <person name="Wu J."/>
            <person name="Wang P."/>
            <person name="Li P."/>
            <person name="Shi C."/>
            <person name="Zheng F."/>
            <person name="Jian J."/>
            <person name="Huang B."/>
            <person name="Shan D."/>
            <person name="Shi M."/>
            <person name="Fang C."/>
            <person name="Yue Y."/>
            <person name="Li F."/>
            <person name="Li D."/>
            <person name="Wei S."/>
            <person name="Han B."/>
            <person name="Jiang C."/>
            <person name="Yin Y."/>
            <person name="Xia T."/>
            <person name="Zhang Z."/>
            <person name="Bennetzen J.L."/>
            <person name="Zhao S."/>
            <person name="Wan X."/>
        </authorList>
    </citation>
    <scope>NUCLEOTIDE SEQUENCE [LARGE SCALE GENOMIC DNA]</scope>
    <source>
        <strain evidence="6">cv. Shuchazao</strain>
        <tissue evidence="5">Leaf</tissue>
    </source>
</reference>
<dbReference type="STRING" id="542762.A0A4S4EMT6"/>
<dbReference type="Gene3D" id="1.20.1310.10">
    <property type="entry name" value="Cullin Repeats"/>
    <property type="match status" value="1"/>
</dbReference>